<name>A0A9D2P312_9FIRM</name>
<sequence length="238" mass="27545">MNSRKQLISIYFSYKSDIFFFACGILMFCSEIWKQFTLTFAIGGGSYIWWYFPFQLCSIPMYILLAYPWLRGSSARKTLLMFLMCYCLLGGIAVFADTSGLHYPLKALTVHSYLWHILLIILGITAGITYIRLLRSNEKKALFSRTLMTAFPLRPFVYSSLLYLSCCLIAEFLNLSLDRFGTINMFYINPDYQMQQIIFRDLIPVIGNTNTILLYIASTVSGALILFLFWKLISRLVR</sequence>
<keyword evidence="1" id="KW-0812">Transmembrane</keyword>
<gene>
    <name evidence="2" type="ORF">H9756_03140</name>
</gene>
<feature type="transmembrane region" description="Helical" evidence="1">
    <location>
        <begin position="79"/>
        <end position="101"/>
    </location>
</feature>
<comment type="caution">
    <text evidence="2">The sequence shown here is derived from an EMBL/GenBank/DDBJ whole genome shotgun (WGS) entry which is preliminary data.</text>
</comment>
<evidence type="ECO:0000256" key="1">
    <source>
        <dbReference type="SAM" id="Phobius"/>
    </source>
</evidence>
<feature type="transmembrane region" description="Helical" evidence="1">
    <location>
        <begin position="48"/>
        <end position="67"/>
    </location>
</feature>
<reference evidence="2" key="2">
    <citation type="submission" date="2021-04" db="EMBL/GenBank/DDBJ databases">
        <authorList>
            <person name="Gilroy R."/>
        </authorList>
    </citation>
    <scope>NUCLEOTIDE SEQUENCE</scope>
    <source>
        <strain evidence="2">CHK165-2605</strain>
    </source>
</reference>
<evidence type="ECO:0000313" key="3">
    <source>
        <dbReference type="Proteomes" id="UP000823895"/>
    </source>
</evidence>
<proteinExistence type="predicted"/>
<dbReference type="EMBL" id="DWWI01000068">
    <property type="protein sequence ID" value="HJC42667.1"/>
    <property type="molecule type" value="Genomic_DNA"/>
</dbReference>
<keyword evidence="1" id="KW-1133">Transmembrane helix</keyword>
<evidence type="ECO:0008006" key="4">
    <source>
        <dbReference type="Google" id="ProtNLM"/>
    </source>
</evidence>
<reference evidence="2" key="1">
    <citation type="journal article" date="2021" name="PeerJ">
        <title>Extensive microbial diversity within the chicken gut microbiome revealed by metagenomics and culture.</title>
        <authorList>
            <person name="Gilroy R."/>
            <person name="Ravi A."/>
            <person name="Getino M."/>
            <person name="Pursley I."/>
            <person name="Horton D.L."/>
            <person name="Alikhan N.F."/>
            <person name="Baker D."/>
            <person name="Gharbi K."/>
            <person name="Hall N."/>
            <person name="Watson M."/>
            <person name="Adriaenssens E.M."/>
            <person name="Foster-Nyarko E."/>
            <person name="Jarju S."/>
            <person name="Secka A."/>
            <person name="Antonio M."/>
            <person name="Oren A."/>
            <person name="Chaudhuri R.R."/>
            <person name="La Ragione R."/>
            <person name="Hildebrand F."/>
            <person name="Pallen M.J."/>
        </authorList>
    </citation>
    <scope>NUCLEOTIDE SEQUENCE</scope>
    <source>
        <strain evidence="2">CHK165-2605</strain>
    </source>
</reference>
<dbReference type="AlphaFoldDB" id="A0A9D2P312"/>
<organism evidence="2 3">
    <name type="scientific">Candidatus Mediterraneibacter gallistercoris</name>
    <dbReference type="NCBI Taxonomy" id="2838671"/>
    <lineage>
        <taxon>Bacteria</taxon>
        <taxon>Bacillati</taxon>
        <taxon>Bacillota</taxon>
        <taxon>Clostridia</taxon>
        <taxon>Lachnospirales</taxon>
        <taxon>Lachnospiraceae</taxon>
        <taxon>Mediterraneibacter</taxon>
    </lineage>
</organism>
<accession>A0A9D2P312</accession>
<feature type="transmembrane region" description="Helical" evidence="1">
    <location>
        <begin position="12"/>
        <end position="33"/>
    </location>
</feature>
<evidence type="ECO:0000313" key="2">
    <source>
        <dbReference type="EMBL" id="HJC42667.1"/>
    </source>
</evidence>
<keyword evidence="1" id="KW-0472">Membrane</keyword>
<protein>
    <recommendedName>
        <fullName evidence="4">Integral membrane protein</fullName>
    </recommendedName>
</protein>
<feature type="transmembrane region" description="Helical" evidence="1">
    <location>
        <begin position="113"/>
        <end position="134"/>
    </location>
</feature>
<feature type="transmembrane region" description="Helical" evidence="1">
    <location>
        <begin position="155"/>
        <end position="177"/>
    </location>
</feature>
<dbReference type="Proteomes" id="UP000823895">
    <property type="component" value="Unassembled WGS sequence"/>
</dbReference>
<feature type="transmembrane region" description="Helical" evidence="1">
    <location>
        <begin position="212"/>
        <end position="233"/>
    </location>
</feature>